<dbReference type="Proteomes" id="UP000567067">
    <property type="component" value="Unassembled WGS sequence"/>
</dbReference>
<reference evidence="2 3" key="1">
    <citation type="submission" date="2020-08" db="EMBL/GenBank/DDBJ databases">
        <title>Genomic Encyclopedia of Type Strains, Phase III (KMG-III): the genomes of soil and plant-associated and newly described type strains.</title>
        <authorList>
            <person name="Whitman W."/>
        </authorList>
    </citation>
    <scope>NUCLEOTIDE SEQUENCE [LARGE SCALE GENOMIC DNA]</scope>
    <source>
        <strain evidence="2 3">CECT 8693</strain>
    </source>
</reference>
<keyword evidence="3" id="KW-1185">Reference proteome</keyword>
<keyword evidence="1" id="KW-1133">Transmembrane helix</keyword>
<comment type="caution">
    <text evidence="2">The sequence shown here is derived from an EMBL/GenBank/DDBJ whole genome shotgun (WGS) entry which is preliminary data.</text>
</comment>
<accession>A0A7W3XQG2</accession>
<dbReference type="AlphaFoldDB" id="A0A7W3XQG2"/>
<feature type="transmembrane region" description="Helical" evidence="1">
    <location>
        <begin position="37"/>
        <end position="56"/>
    </location>
</feature>
<evidence type="ECO:0000313" key="3">
    <source>
        <dbReference type="Proteomes" id="UP000567067"/>
    </source>
</evidence>
<evidence type="ECO:0000256" key="1">
    <source>
        <dbReference type="SAM" id="Phobius"/>
    </source>
</evidence>
<name>A0A7W3XQG2_9BACL</name>
<evidence type="ECO:0000313" key="2">
    <source>
        <dbReference type="EMBL" id="MBA9084410.1"/>
    </source>
</evidence>
<feature type="transmembrane region" description="Helical" evidence="1">
    <location>
        <begin position="12"/>
        <end position="31"/>
    </location>
</feature>
<gene>
    <name evidence="2" type="ORF">FHR92_000867</name>
</gene>
<keyword evidence="1" id="KW-0472">Membrane</keyword>
<keyword evidence="1" id="KW-0812">Transmembrane</keyword>
<organism evidence="2 3">
    <name type="scientific">Fontibacillus solani</name>
    <dbReference type="NCBI Taxonomy" id="1572857"/>
    <lineage>
        <taxon>Bacteria</taxon>
        <taxon>Bacillati</taxon>
        <taxon>Bacillota</taxon>
        <taxon>Bacilli</taxon>
        <taxon>Bacillales</taxon>
        <taxon>Paenibacillaceae</taxon>
        <taxon>Fontibacillus</taxon>
    </lineage>
</organism>
<proteinExistence type="predicted"/>
<sequence length="149" mass="16397">MLDMDFQVWSEFFKQNWLVIVGALVVLFLVVNFVKTVIKWVLVLAIVASVIIYSGISLKDIGNAVTTVTDQAVSISKSEALKMMKNEAKDAKLTQNSDGSYTITTPNLEVTGETGSDKVQVTFRGVSLGEWSMNDTLQAFITEAKRNSP</sequence>
<dbReference type="EMBL" id="JACJIP010000004">
    <property type="protein sequence ID" value="MBA9084410.1"/>
    <property type="molecule type" value="Genomic_DNA"/>
</dbReference>
<protein>
    <submittedName>
        <fullName evidence="2">Uncharacterized protein</fullName>
    </submittedName>
</protein>